<evidence type="ECO:0000256" key="6">
    <source>
        <dbReference type="ARBA" id="ARBA00023136"/>
    </source>
</evidence>
<evidence type="ECO:0000256" key="3">
    <source>
        <dbReference type="ARBA" id="ARBA00022679"/>
    </source>
</evidence>
<dbReference type="InterPro" id="IPR044851">
    <property type="entry name" value="Wax_synthase"/>
</dbReference>
<organism evidence="9 10">
    <name type="scientific">Calycina marina</name>
    <dbReference type="NCBI Taxonomy" id="1763456"/>
    <lineage>
        <taxon>Eukaryota</taxon>
        <taxon>Fungi</taxon>
        <taxon>Dikarya</taxon>
        <taxon>Ascomycota</taxon>
        <taxon>Pezizomycotina</taxon>
        <taxon>Leotiomycetes</taxon>
        <taxon>Helotiales</taxon>
        <taxon>Pezizellaceae</taxon>
        <taxon>Calycina</taxon>
    </lineage>
</organism>
<reference evidence="9" key="1">
    <citation type="journal article" date="2021" name="IMA Fungus">
        <title>Genomic characterization of three marine fungi, including Emericellopsis atlantica sp. nov. with signatures of a generalist lifestyle and marine biomass degradation.</title>
        <authorList>
            <person name="Hagestad O.C."/>
            <person name="Hou L."/>
            <person name="Andersen J.H."/>
            <person name="Hansen E.H."/>
            <person name="Altermark B."/>
            <person name="Li C."/>
            <person name="Kuhnert E."/>
            <person name="Cox R.J."/>
            <person name="Crous P.W."/>
            <person name="Spatafora J.W."/>
            <person name="Lail K."/>
            <person name="Amirebrahimi M."/>
            <person name="Lipzen A."/>
            <person name="Pangilinan J."/>
            <person name="Andreopoulos W."/>
            <person name="Hayes R.D."/>
            <person name="Ng V."/>
            <person name="Grigoriev I.V."/>
            <person name="Jackson S.A."/>
            <person name="Sutton T.D.S."/>
            <person name="Dobson A.D.W."/>
            <person name="Rama T."/>
        </authorList>
    </citation>
    <scope>NUCLEOTIDE SEQUENCE</scope>
    <source>
        <strain evidence="9">TRa3180A</strain>
    </source>
</reference>
<evidence type="ECO:0000256" key="5">
    <source>
        <dbReference type="ARBA" id="ARBA00022989"/>
    </source>
</evidence>
<keyword evidence="5 7" id="KW-1133">Transmembrane helix</keyword>
<gene>
    <name evidence="9" type="ORF">BJ878DRAFT_514478</name>
</gene>
<feature type="transmembrane region" description="Helical" evidence="7">
    <location>
        <begin position="238"/>
        <end position="261"/>
    </location>
</feature>
<dbReference type="OrthoDB" id="1077582at2759"/>
<comment type="caution">
    <text evidence="9">The sequence shown here is derived from an EMBL/GenBank/DDBJ whole genome shotgun (WGS) entry which is preliminary data.</text>
</comment>
<dbReference type="GO" id="GO:0016020">
    <property type="term" value="C:membrane"/>
    <property type="evidence" value="ECO:0007669"/>
    <property type="project" value="UniProtKB-SubCell"/>
</dbReference>
<evidence type="ECO:0000259" key="8">
    <source>
        <dbReference type="Pfam" id="PF13813"/>
    </source>
</evidence>
<feature type="transmembrane region" description="Helical" evidence="7">
    <location>
        <begin position="66"/>
        <end position="84"/>
    </location>
</feature>
<keyword evidence="3 9" id="KW-0808">Transferase</keyword>
<proteinExistence type="inferred from homology"/>
<dbReference type="PANTHER" id="PTHR31595">
    <property type="entry name" value="LONG-CHAIN-ALCOHOL O-FATTY-ACYLTRANSFERASE 3-RELATED"/>
    <property type="match status" value="1"/>
</dbReference>
<feature type="transmembrane region" description="Helical" evidence="7">
    <location>
        <begin position="356"/>
        <end position="376"/>
    </location>
</feature>
<feature type="transmembrane region" description="Helical" evidence="7">
    <location>
        <begin position="36"/>
        <end position="54"/>
    </location>
</feature>
<evidence type="ECO:0000313" key="10">
    <source>
        <dbReference type="Proteomes" id="UP000887226"/>
    </source>
</evidence>
<evidence type="ECO:0000256" key="1">
    <source>
        <dbReference type="ARBA" id="ARBA00004141"/>
    </source>
</evidence>
<feature type="transmembrane region" description="Helical" evidence="7">
    <location>
        <begin position="90"/>
        <end position="109"/>
    </location>
</feature>
<dbReference type="EMBL" id="MU254052">
    <property type="protein sequence ID" value="KAG9242642.1"/>
    <property type="molecule type" value="Genomic_DNA"/>
</dbReference>
<sequence length="484" mass="54412">MIASSAMTYTEAEQIIRNRHFAAYNAGNVISSSSPVANLNLAMLIGWLMVCPSLSESTFCSSRLPVFLSIAAASTWNLLYIRSIGIVGSIGVGLSSSFFTIVALNFTLLHDPRKFARVVMRSKAIVKQGEVIQSWDERKSLYMWESVPRFGWRRLMWVLDLLTAMRVAHWTWKQPAPLPAFCSLPPDHNAGHFLGNNVLRFAINCFLFDAIKCSMIADPFYIGFGTITESPPPFLEPYLSSFILVYVYRTMFALFGGFIAIDMNFTLAKMMQVNVLGSAVVGLNAYESTFQPLWGSPRAILDKGLRGFWGDTWHQMLRMHLLSVGDAVADRILGRVSDATPAIDPRRSSSQYRTKIRVWTVFILSGALHMAASYTLPGPSKPWTSFLFFAIQPIAMSVQHEFSERFSLMVLANFSRVWHKPIVRTANLLSTILWMMICSPLMLNDLTTGGIWTLEPLPISVIRGFGWSDQDKGFWVWSPHLYGP</sequence>
<protein>
    <submittedName>
        <fullName evidence="9">Membrane bound O-acyl transferase family-domain-containing protein</fullName>
    </submittedName>
</protein>
<comment type="subcellular location">
    <subcellularLocation>
        <location evidence="1">Membrane</location>
        <topology evidence="1">Multi-pass membrane protein</topology>
    </subcellularLocation>
</comment>
<evidence type="ECO:0000256" key="7">
    <source>
        <dbReference type="SAM" id="Phobius"/>
    </source>
</evidence>
<keyword evidence="4 7" id="KW-0812">Transmembrane</keyword>
<dbReference type="GO" id="GO:0006629">
    <property type="term" value="P:lipid metabolic process"/>
    <property type="evidence" value="ECO:0007669"/>
    <property type="project" value="InterPro"/>
</dbReference>
<name>A0A9P7Z074_9HELO</name>
<keyword evidence="6 7" id="KW-0472">Membrane</keyword>
<feature type="domain" description="Wax synthase" evidence="8">
    <location>
        <begin position="291"/>
        <end position="390"/>
    </location>
</feature>
<dbReference type="AlphaFoldDB" id="A0A9P7Z074"/>
<dbReference type="Proteomes" id="UP000887226">
    <property type="component" value="Unassembled WGS sequence"/>
</dbReference>
<dbReference type="InterPro" id="IPR032805">
    <property type="entry name" value="Wax_synthase_dom"/>
</dbReference>
<comment type="similarity">
    <text evidence="2">Belongs to the wax synthase family.</text>
</comment>
<evidence type="ECO:0000256" key="2">
    <source>
        <dbReference type="ARBA" id="ARBA00007282"/>
    </source>
</evidence>
<evidence type="ECO:0000313" key="9">
    <source>
        <dbReference type="EMBL" id="KAG9242642.1"/>
    </source>
</evidence>
<dbReference type="PANTHER" id="PTHR31595:SF67">
    <property type="entry name" value="WAX SYNTHASE DOMAIN-CONTAINING PROTEIN"/>
    <property type="match status" value="1"/>
</dbReference>
<accession>A0A9P7Z074</accession>
<keyword evidence="10" id="KW-1185">Reference proteome</keyword>
<evidence type="ECO:0000256" key="4">
    <source>
        <dbReference type="ARBA" id="ARBA00022692"/>
    </source>
</evidence>
<dbReference type="Pfam" id="PF13813">
    <property type="entry name" value="MBOAT_2"/>
    <property type="match status" value="1"/>
</dbReference>
<dbReference type="GO" id="GO:0008374">
    <property type="term" value="F:O-acyltransferase activity"/>
    <property type="evidence" value="ECO:0007669"/>
    <property type="project" value="InterPro"/>
</dbReference>